<dbReference type="Gene3D" id="2.60.120.650">
    <property type="entry name" value="Cupin"/>
    <property type="match status" value="1"/>
</dbReference>
<comment type="caution">
    <text evidence="5">The sequence shown here is derived from an EMBL/GenBank/DDBJ whole genome shotgun (WGS) entry which is preliminary data.</text>
</comment>
<evidence type="ECO:0000256" key="2">
    <source>
        <dbReference type="SAM" id="MobiDB-lite"/>
    </source>
</evidence>
<dbReference type="PROSITE" id="PS51011">
    <property type="entry name" value="ARID"/>
    <property type="match status" value="1"/>
</dbReference>
<feature type="compositionally biased region" description="Basic and acidic residues" evidence="2">
    <location>
        <begin position="273"/>
        <end position="300"/>
    </location>
</feature>
<proteinExistence type="predicted"/>
<keyword evidence="6" id="KW-1185">Reference proteome</keyword>
<evidence type="ECO:0000313" key="6">
    <source>
        <dbReference type="Proteomes" id="UP000830375"/>
    </source>
</evidence>
<dbReference type="Proteomes" id="UP000830375">
    <property type="component" value="Unassembled WGS sequence"/>
</dbReference>
<evidence type="ECO:0000259" key="3">
    <source>
        <dbReference type="PROSITE" id="PS51011"/>
    </source>
</evidence>
<dbReference type="SUPFAM" id="SSF46774">
    <property type="entry name" value="ARID-like"/>
    <property type="match status" value="1"/>
</dbReference>
<sequence length="300" mass="34450">MALFREFEAPPECPVFEPSWQDFSDPFGFIHKIRDIAENTGICKIRPPQVLDSFTIVKHGTTDQIRSDQTATGSRSVYHSKTRYNRSDQIRPPQVPDQFTIVKHGTADQIRSDRHSFRFTPRIQRLNELEVSSIAHWRCDEDRCVCFSPRVSSVQALTRVKLNFLDQIAKFWELQGCKLRFPHLVSAEGGFEVVCKEKRWSKISSRMGFPGGKGVGSLLRSHFERILYPYELFRSGASLTGVHRLYPEAPDPEDVDEGIGGGEEEAADEEEEKERRAERRSPRRLKDEVGFSVRPHTDDL</sequence>
<feature type="domain" description="ARID" evidence="3">
    <location>
        <begin position="141"/>
        <end position="235"/>
    </location>
</feature>
<name>A0ABQ8L2C8_LABRO</name>
<feature type="compositionally biased region" description="Acidic residues" evidence="2">
    <location>
        <begin position="250"/>
        <end position="272"/>
    </location>
</feature>
<keyword evidence="1" id="KW-0156">Chromatin regulator</keyword>
<feature type="region of interest" description="Disordered" evidence="2">
    <location>
        <begin position="244"/>
        <end position="300"/>
    </location>
</feature>
<dbReference type="InterPro" id="IPR003349">
    <property type="entry name" value="JmjN"/>
</dbReference>
<dbReference type="Gene3D" id="1.10.150.60">
    <property type="entry name" value="ARID DNA-binding domain"/>
    <property type="match status" value="1"/>
</dbReference>
<reference evidence="5 6" key="1">
    <citation type="submission" date="2022-01" db="EMBL/GenBank/DDBJ databases">
        <title>A high-quality chromosome-level genome assembly of rohu carp, Labeo rohita.</title>
        <authorList>
            <person name="Arick M.A. II"/>
            <person name="Hsu C.-Y."/>
            <person name="Magbanua Z."/>
            <person name="Pechanova O."/>
            <person name="Grover C."/>
            <person name="Miller E."/>
            <person name="Thrash A."/>
            <person name="Ezzel L."/>
            <person name="Alam S."/>
            <person name="Benzie J."/>
            <person name="Hamilton M."/>
            <person name="Karsi A."/>
            <person name="Lawrence M.L."/>
            <person name="Peterson D.G."/>
        </authorList>
    </citation>
    <scope>NUCLEOTIDE SEQUENCE [LARGE SCALE GENOMIC DNA]</scope>
    <source>
        <strain evidence="6">BAU-BD-2019</strain>
        <tissue evidence="5">Blood</tissue>
    </source>
</reference>
<organism evidence="5 6">
    <name type="scientific">Labeo rohita</name>
    <name type="common">Indian major carp</name>
    <name type="synonym">Cyprinus rohita</name>
    <dbReference type="NCBI Taxonomy" id="84645"/>
    <lineage>
        <taxon>Eukaryota</taxon>
        <taxon>Metazoa</taxon>
        <taxon>Chordata</taxon>
        <taxon>Craniata</taxon>
        <taxon>Vertebrata</taxon>
        <taxon>Euteleostomi</taxon>
        <taxon>Actinopterygii</taxon>
        <taxon>Neopterygii</taxon>
        <taxon>Teleostei</taxon>
        <taxon>Ostariophysi</taxon>
        <taxon>Cypriniformes</taxon>
        <taxon>Cyprinidae</taxon>
        <taxon>Labeoninae</taxon>
        <taxon>Labeonini</taxon>
        <taxon>Labeo</taxon>
    </lineage>
</organism>
<dbReference type="PANTHER" id="PTHR10694:SF17">
    <property type="entry name" value="LYSINE-SPECIFIC DEMETHYLASE 5A"/>
    <property type="match status" value="1"/>
</dbReference>
<dbReference type="Pfam" id="PF01388">
    <property type="entry name" value="ARID"/>
    <property type="match status" value="1"/>
</dbReference>
<evidence type="ECO:0000256" key="1">
    <source>
        <dbReference type="ARBA" id="ARBA00022853"/>
    </source>
</evidence>
<dbReference type="InterPro" id="IPR036431">
    <property type="entry name" value="ARID_dom_sf"/>
</dbReference>
<evidence type="ECO:0000313" key="5">
    <source>
        <dbReference type="EMBL" id="KAI2644565.1"/>
    </source>
</evidence>
<dbReference type="PANTHER" id="PTHR10694">
    <property type="entry name" value="LYSINE-SPECIFIC DEMETHYLASE"/>
    <property type="match status" value="1"/>
</dbReference>
<dbReference type="SMART" id="SM00501">
    <property type="entry name" value="BRIGHT"/>
    <property type="match status" value="1"/>
</dbReference>
<accession>A0ABQ8L2C8</accession>
<dbReference type="PROSITE" id="PS51183">
    <property type="entry name" value="JMJN"/>
    <property type="match status" value="1"/>
</dbReference>
<gene>
    <name evidence="5" type="ORF">H4Q32_024541</name>
</gene>
<dbReference type="Pfam" id="PF02375">
    <property type="entry name" value="JmjN"/>
    <property type="match status" value="1"/>
</dbReference>
<feature type="domain" description="JmjN" evidence="4">
    <location>
        <begin position="13"/>
        <end position="54"/>
    </location>
</feature>
<dbReference type="InterPro" id="IPR001606">
    <property type="entry name" value="ARID_dom"/>
</dbReference>
<protein>
    <submittedName>
        <fullName evidence="5">Lysine-specific demethylase 5B</fullName>
    </submittedName>
</protein>
<dbReference type="SMART" id="SM00545">
    <property type="entry name" value="JmjN"/>
    <property type="match status" value="1"/>
</dbReference>
<dbReference type="EMBL" id="JACTAM010002493">
    <property type="protein sequence ID" value="KAI2644565.1"/>
    <property type="molecule type" value="Genomic_DNA"/>
</dbReference>
<dbReference type="SMART" id="SM01014">
    <property type="entry name" value="ARID"/>
    <property type="match status" value="1"/>
</dbReference>
<evidence type="ECO:0000259" key="4">
    <source>
        <dbReference type="PROSITE" id="PS51183"/>
    </source>
</evidence>